<reference evidence="10 11" key="1">
    <citation type="submission" date="2024-08" db="EMBL/GenBank/DDBJ databases">
        <authorList>
            <person name="Ishaq N."/>
        </authorList>
    </citation>
    <scope>NUCLEOTIDE SEQUENCE [LARGE SCALE GENOMIC DNA]</scope>
    <source>
        <strain evidence="10 11">JCM 30400</strain>
    </source>
</reference>
<dbReference type="Gene3D" id="3.30.70.100">
    <property type="match status" value="1"/>
</dbReference>
<dbReference type="SUPFAM" id="SSF50182">
    <property type="entry name" value="Sm-like ribonucleoproteins"/>
    <property type="match status" value="1"/>
</dbReference>
<protein>
    <recommendedName>
        <fullName evidence="7">Small-conductance mechanosensitive channel</fullName>
    </recommendedName>
</protein>
<evidence type="ECO:0000256" key="5">
    <source>
        <dbReference type="ARBA" id="ARBA00022989"/>
    </source>
</evidence>
<comment type="similarity">
    <text evidence="2 7">Belongs to the MscS (TC 1.A.23) family.</text>
</comment>
<keyword evidence="6 7" id="KW-0472">Membrane</keyword>
<evidence type="ECO:0000256" key="7">
    <source>
        <dbReference type="RuleBase" id="RU369025"/>
    </source>
</evidence>
<dbReference type="InterPro" id="IPR010920">
    <property type="entry name" value="LSM_dom_sf"/>
</dbReference>
<keyword evidence="7" id="KW-0997">Cell inner membrane</keyword>
<feature type="transmembrane region" description="Helical" evidence="7">
    <location>
        <begin position="60"/>
        <end position="78"/>
    </location>
</feature>
<accession>A0ABV4NLX9</accession>
<name>A0ABV4NLX9_9GAMM</name>
<comment type="subcellular location">
    <subcellularLocation>
        <location evidence="7">Cell inner membrane</location>
        <topology evidence="7">Multi-pass membrane protein</topology>
    </subcellularLocation>
    <subcellularLocation>
        <location evidence="1">Cell membrane</location>
        <topology evidence="1">Multi-pass membrane protein</topology>
    </subcellularLocation>
</comment>
<proteinExistence type="inferred from homology"/>
<dbReference type="Proteomes" id="UP001569414">
    <property type="component" value="Unassembled WGS sequence"/>
</dbReference>
<dbReference type="InterPro" id="IPR006685">
    <property type="entry name" value="MscS_channel_2nd"/>
</dbReference>
<dbReference type="InterPro" id="IPR049278">
    <property type="entry name" value="MS_channel_C"/>
</dbReference>
<dbReference type="InterPro" id="IPR045275">
    <property type="entry name" value="MscS_archaea/bacteria_type"/>
</dbReference>
<comment type="function">
    <text evidence="7">Mechanosensitive channel that participates in the regulation of osmotic pressure changes within the cell, opening in response to stretch forces in the membrane lipid bilayer, without the need for other proteins. Contributes to normal resistance to hypoosmotic shock. Forms an ion channel of 1.0 nanosiemens conductance with a slight preference for anions.</text>
</comment>
<evidence type="ECO:0000256" key="2">
    <source>
        <dbReference type="ARBA" id="ARBA00008017"/>
    </source>
</evidence>
<dbReference type="SUPFAM" id="SSF82861">
    <property type="entry name" value="Mechanosensitive channel protein MscS (YggB), transmembrane region"/>
    <property type="match status" value="1"/>
</dbReference>
<dbReference type="InterPro" id="IPR011014">
    <property type="entry name" value="MscS_channel_TM-2"/>
</dbReference>
<evidence type="ECO:0000256" key="4">
    <source>
        <dbReference type="ARBA" id="ARBA00022692"/>
    </source>
</evidence>
<sequence>MRLLSNDQALRLEPLLKTQQQDAQKSFFERLLPDSFSIATQTVISSVERIWSSFLGHTPYIIASVMVLFITWFVARMVRHFGGRLFRHTTSRASLKNLFVRLLTSATWLVGLLFAAMVLFPGLTPTKALGAVGLLSVAIGLAFKDIFENFFAGILILWRFPIEQGDFIECQGICGRVEVVEVRNTNIRKVSGELVVVPNLFLFKNPCEVITSRVKRRATIMVGVAYHEKIPKAVSILESAVASCQTVRDEDPIQIFPKSFGESSIDIEVSWWTGSTPLQIRQSRAEVVTAVKSALDQAGIEIPFPYRTLTFKEPLKLD</sequence>
<dbReference type="Pfam" id="PF05552">
    <property type="entry name" value="MS_channel_1st_1"/>
    <property type="match status" value="1"/>
</dbReference>
<dbReference type="SUPFAM" id="SSF82689">
    <property type="entry name" value="Mechanosensitive channel protein MscS (YggB), C-terminal domain"/>
    <property type="match status" value="1"/>
</dbReference>
<dbReference type="Pfam" id="PF00924">
    <property type="entry name" value="MS_channel_2nd"/>
    <property type="match status" value="1"/>
</dbReference>
<comment type="subunit">
    <text evidence="7">Homoheptamer.</text>
</comment>
<dbReference type="InterPro" id="IPR008910">
    <property type="entry name" value="MSC_TM_helix"/>
</dbReference>
<dbReference type="InterPro" id="IPR011066">
    <property type="entry name" value="MscS_channel_C_sf"/>
</dbReference>
<evidence type="ECO:0000313" key="10">
    <source>
        <dbReference type="EMBL" id="MFA0790270.1"/>
    </source>
</evidence>
<keyword evidence="5 7" id="KW-1133">Transmembrane helix</keyword>
<dbReference type="Gene3D" id="2.30.30.60">
    <property type="match status" value="1"/>
</dbReference>
<dbReference type="PANTHER" id="PTHR30221:SF1">
    <property type="entry name" value="SMALL-CONDUCTANCE MECHANOSENSITIVE CHANNEL"/>
    <property type="match status" value="1"/>
</dbReference>
<dbReference type="EMBL" id="JBGMEL010000005">
    <property type="protein sequence ID" value="MFA0790270.1"/>
    <property type="molecule type" value="Genomic_DNA"/>
</dbReference>
<evidence type="ECO:0000256" key="6">
    <source>
        <dbReference type="ARBA" id="ARBA00023136"/>
    </source>
</evidence>
<dbReference type="PANTHER" id="PTHR30221">
    <property type="entry name" value="SMALL-CONDUCTANCE MECHANOSENSITIVE CHANNEL"/>
    <property type="match status" value="1"/>
</dbReference>
<dbReference type="Gene3D" id="1.10.287.1260">
    <property type="match status" value="1"/>
</dbReference>
<evidence type="ECO:0000259" key="8">
    <source>
        <dbReference type="Pfam" id="PF00924"/>
    </source>
</evidence>
<feature type="transmembrane region" description="Helical" evidence="7">
    <location>
        <begin position="98"/>
        <end position="120"/>
    </location>
</feature>
<feature type="domain" description="Mechanosensitive ion channel MscS" evidence="8">
    <location>
        <begin position="145"/>
        <end position="205"/>
    </location>
</feature>
<gene>
    <name evidence="10" type="ORF">ACCI51_06910</name>
</gene>
<keyword evidence="7" id="KW-0406">Ion transport</keyword>
<keyword evidence="11" id="KW-1185">Reference proteome</keyword>
<keyword evidence="4 7" id="KW-0812">Transmembrane</keyword>
<feature type="transmembrane region" description="Helical" evidence="7">
    <location>
        <begin position="132"/>
        <end position="158"/>
    </location>
</feature>
<keyword evidence="7" id="KW-0813">Transport</keyword>
<evidence type="ECO:0000313" key="11">
    <source>
        <dbReference type="Proteomes" id="UP001569414"/>
    </source>
</evidence>
<dbReference type="RefSeq" id="WP_371843076.1">
    <property type="nucleotide sequence ID" value="NZ_JBGMEL010000005.1"/>
</dbReference>
<keyword evidence="7" id="KW-0407">Ion channel</keyword>
<keyword evidence="3" id="KW-1003">Cell membrane</keyword>
<comment type="caution">
    <text evidence="7">Lacks conserved residue(s) required for the propagation of feature annotation.</text>
</comment>
<dbReference type="InterPro" id="IPR023408">
    <property type="entry name" value="MscS_beta-dom_sf"/>
</dbReference>
<organism evidence="10 11">
    <name type="scientific">Microbulbifer echini</name>
    <dbReference type="NCBI Taxonomy" id="1529067"/>
    <lineage>
        <taxon>Bacteria</taxon>
        <taxon>Pseudomonadati</taxon>
        <taxon>Pseudomonadota</taxon>
        <taxon>Gammaproteobacteria</taxon>
        <taxon>Cellvibrionales</taxon>
        <taxon>Microbulbiferaceae</taxon>
        <taxon>Microbulbifer</taxon>
    </lineage>
</organism>
<dbReference type="Pfam" id="PF21082">
    <property type="entry name" value="MS_channel_3rd"/>
    <property type="match status" value="1"/>
</dbReference>
<evidence type="ECO:0000256" key="1">
    <source>
        <dbReference type="ARBA" id="ARBA00004651"/>
    </source>
</evidence>
<evidence type="ECO:0000259" key="9">
    <source>
        <dbReference type="Pfam" id="PF21082"/>
    </source>
</evidence>
<feature type="domain" description="Mechanosensitive ion channel MscS C-terminal" evidence="9">
    <location>
        <begin position="219"/>
        <end position="302"/>
    </location>
</feature>
<comment type="caution">
    <text evidence="10">The sequence shown here is derived from an EMBL/GenBank/DDBJ whole genome shotgun (WGS) entry which is preliminary data.</text>
</comment>
<evidence type="ECO:0000256" key="3">
    <source>
        <dbReference type="ARBA" id="ARBA00022475"/>
    </source>
</evidence>